<dbReference type="AlphaFoldDB" id="A0A1F5UPL3"/>
<comment type="function">
    <text evidence="4">Forms part of the ribosomal stalk which helps the ribosome interact with GTP-bound translation factors. Is thus essential for accurate translation.</text>
</comment>
<evidence type="ECO:0000313" key="8">
    <source>
        <dbReference type="Proteomes" id="UP000179157"/>
    </source>
</evidence>
<evidence type="ECO:0000256" key="2">
    <source>
        <dbReference type="ARBA" id="ARBA00022980"/>
    </source>
</evidence>
<dbReference type="Proteomes" id="UP000179157">
    <property type="component" value="Unassembled WGS sequence"/>
</dbReference>
<evidence type="ECO:0000256" key="1">
    <source>
        <dbReference type="ARBA" id="ARBA00007197"/>
    </source>
</evidence>
<dbReference type="InterPro" id="IPR013823">
    <property type="entry name" value="Ribosomal_bL12_C"/>
</dbReference>
<accession>A0A1F5UPL3</accession>
<dbReference type="PANTHER" id="PTHR45987:SF4">
    <property type="entry name" value="LARGE RIBOSOMAL SUBUNIT PROTEIN BL12M"/>
    <property type="match status" value="1"/>
</dbReference>
<dbReference type="HAMAP" id="MF_00368">
    <property type="entry name" value="Ribosomal_bL12"/>
    <property type="match status" value="1"/>
</dbReference>
<dbReference type="CDD" id="cd00387">
    <property type="entry name" value="Ribosomal_L7_L12"/>
    <property type="match status" value="1"/>
</dbReference>
<dbReference type="GO" id="GO:0003729">
    <property type="term" value="F:mRNA binding"/>
    <property type="evidence" value="ECO:0007669"/>
    <property type="project" value="TreeGrafter"/>
</dbReference>
<dbReference type="Pfam" id="PF00542">
    <property type="entry name" value="Ribosomal_L12"/>
    <property type="match status" value="1"/>
</dbReference>
<comment type="similarity">
    <text evidence="1 4">Belongs to the bacterial ribosomal protein bL12 family.</text>
</comment>
<dbReference type="PANTHER" id="PTHR45987">
    <property type="entry name" value="39S RIBOSOMAL PROTEIN L12"/>
    <property type="match status" value="1"/>
</dbReference>
<dbReference type="InterPro" id="IPR000206">
    <property type="entry name" value="Ribosomal_bL12"/>
</dbReference>
<dbReference type="Gene3D" id="1.20.5.710">
    <property type="entry name" value="Single helix bin"/>
    <property type="match status" value="1"/>
</dbReference>
<dbReference type="InterPro" id="IPR014719">
    <property type="entry name" value="Ribosomal_bL12_C/ClpS-like"/>
</dbReference>
<dbReference type="FunFam" id="3.30.1390.10:FF:000001">
    <property type="entry name" value="50S ribosomal protein L7/L12"/>
    <property type="match status" value="1"/>
</dbReference>
<comment type="subunit">
    <text evidence="4">Homodimer. Part of the ribosomal stalk of the 50S ribosomal subunit. Forms a multimeric L10(L12)X complex, where L10 forms an elongated spine to which 2 to 4 L12 dimers bind in a sequential fashion. Binds GTP-bound translation factors.</text>
</comment>
<dbReference type="SUPFAM" id="SSF48300">
    <property type="entry name" value="Ribosomal protein L7/12, oligomerisation (N-terminal) domain"/>
    <property type="match status" value="1"/>
</dbReference>
<dbReference type="Pfam" id="PF16320">
    <property type="entry name" value="Ribosomal_L12_N"/>
    <property type="match status" value="1"/>
</dbReference>
<gene>
    <name evidence="4" type="primary">rplL</name>
    <name evidence="7" type="ORF">A2Z21_00155</name>
</gene>
<evidence type="ECO:0000259" key="5">
    <source>
        <dbReference type="Pfam" id="PF00542"/>
    </source>
</evidence>
<dbReference type="GO" id="GO:0022625">
    <property type="term" value="C:cytosolic large ribosomal subunit"/>
    <property type="evidence" value="ECO:0007669"/>
    <property type="project" value="TreeGrafter"/>
</dbReference>
<evidence type="ECO:0000256" key="4">
    <source>
        <dbReference type="HAMAP-Rule" id="MF_00368"/>
    </source>
</evidence>
<dbReference type="STRING" id="1817864.A2Z21_00155"/>
<protein>
    <recommendedName>
        <fullName evidence="4">Large ribosomal subunit protein bL12</fullName>
    </recommendedName>
</protein>
<dbReference type="EMBL" id="MFGX01000121">
    <property type="protein sequence ID" value="OGF53050.1"/>
    <property type="molecule type" value="Genomic_DNA"/>
</dbReference>
<comment type="caution">
    <text evidence="7">The sequence shown here is derived from an EMBL/GenBank/DDBJ whole genome shotgun (WGS) entry which is preliminary data.</text>
</comment>
<feature type="domain" description="Large ribosomal subunit protein bL12 C-terminal" evidence="5">
    <location>
        <begin position="60"/>
        <end position="125"/>
    </location>
</feature>
<feature type="domain" description="Large ribosomal subunit protein bL12 oligomerization" evidence="6">
    <location>
        <begin position="2"/>
        <end position="49"/>
    </location>
</feature>
<sequence>MTTEQILEAVDSMTVKDLHALVKALEEKYGVSAQAAVAMAVGAPAGGAAGGAAAAPSTVKVILKSAGQQKVQLIKKVKDITGKGLKECKELVDAIPAVVKEGISPEEAIQIKAQLEEMGAEVELQ</sequence>
<dbReference type="SUPFAM" id="SSF54736">
    <property type="entry name" value="ClpS-like"/>
    <property type="match status" value="1"/>
</dbReference>
<dbReference type="Gene3D" id="3.30.1390.10">
    <property type="match status" value="1"/>
</dbReference>
<dbReference type="InterPro" id="IPR036235">
    <property type="entry name" value="Ribosomal_bL12_oligo_N_sf"/>
</dbReference>
<organism evidence="7 8">
    <name type="scientific">Fraserbacteria sp. (strain RBG_16_55_9)</name>
    <dbReference type="NCBI Taxonomy" id="1817864"/>
    <lineage>
        <taxon>Bacteria</taxon>
        <taxon>Candidatus Fraseribacteriota</taxon>
    </lineage>
</organism>
<keyword evidence="2 4" id="KW-0689">Ribosomal protein</keyword>
<dbReference type="InterPro" id="IPR008932">
    <property type="entry name" value="Ribosomal_bL12_oligo"/>
</dbReference>
<evidence type="ECO:0000256" key="3">
    <source>
        <dbReference type="ARBA" id="ARBA00023274"/>
    </source>
</evidence>
<reference evidence="7 8" key="1">
    <citation type="journal article" date="2016" name="Nat. Commun.">
        <title>Thousands of microbial genomes shed light on interconnected biogeochemical processes in an aquifer system.</title>
        <authorList>
            <person name="Anantharaman K."/>
            <person name="Brown C.T."/>
            <person name="Hug L.A."/>
            <person name="Sharon I."/>
            <person name="Castelle C.J."/>
            <person name="Probst A.J."/>
            <person name="Thomas B.C."/>
            <person name="Singh A."/>
            <person name="Wilkins M.J."/>
            <person name="Karaoz U."/>
            <person name="Brodie E.L."/>
            <person name="Williams K.H."/>
            <person name="Hubbard S.S."/>
            <person name="Banfield J.F."/>
        </authorList>
    </citation>
    <scope>NUCLEOTIDE SEQUENCE [LARGE SCALE GENOMIC DNA]</scope>
    <source>
        <strain evidence="8">RBG_16_55_9</strain>
    </source>
</reference>
<dbReference type="NCBIfam" id="TIGR00855">
    <property type="entry name" value="L12"/>
    <property type="match status" value="1"/>
</dbReference>
<evidence type="ECO:0000313" key="7">
    <source>
        <dbReference type="EMBL" id="OGF53050.1"/>
    </source>
</evidence>
<proteinExistence type="inferred from homology"/>
<evidence type="ECO:0000259" key="6">
    <source>
        <dbReference type="Pfam" id="PF16320"/>
    </source>
</evidence>
<dbReference type="GO" id="GO:0006412">
    <property type="term" value="P:translation"/>
    <property type="evidence" value="ECO:0007669"/>
    <property type="project" value="UniProtKB-UniRule"/>
</dbReference>
<keyword evidence="3 4" id="KW-0687">Ribonucleoprotein</keyword>
<name>A0A1F5UPL3_FRAXR</name>
<dbReference type="GO" id="GO:0003735">
    <property type="term" value="F:structural constituent of ribosome"/>
    <property type="evidence" value="ECO:0007669"/>
    <property type="project" value="InterPro"/>
</dbReference>